<name>A0A9X4P6F9_9LACT</name>
<dbReference type="EMBL" id="JAMWGI010000001">
    <property type="protein sequence ID" value="MDG6192420.1"/>
    <property type="molecule type" value="Genomic_DNA"/>
</dbReference>
<dbReference type="Proteomes" id="UP001153203">
    <property type="component" value="Unassembled WGS sequence"/>
</dbReference>
<comment type="caution">
    <text evidence="1">The sequence shown here is derived from an EMBL/GenBank/DDBJ whole genome shotgun (WGS) entry which is preliminary data.</text>
</comment>
<dbReference type="RefSeq" id="WP_279363336.1">
    <property type="nucleotide sequence ID" value="NZ_JAMWGA010000004.1"/>
</dbReference>
<evidence type="ECO:0000313" key="2">
    <source>
        <dbReference type="Proteomes" id="UP001153203"/>
    </source>
</evidence>
<organism evidence="1 2">
    <name type="scientific">Lactococcus formosensis</name>
    <dbReference type="NCBI Taxonomy" id="1281486"/>
    <lineage>
        <taxon>Bacteria</taxon>
        <taxon>Bacillati</taxon>
        <taxon>Bacillota</taxon>
        <taxon>Bacilli</taxon>
        <taxon>Lactobacillales</taxon>
        <taxon>Streptococcaceae</taxon>
        <taxon>Lactococcus</taxon>
    </lineage>
</organism>
<gene>
    <name evidence="1" type="ORF">NF708_00170</name>
</gene>
<proteinExistence type="predicted"/>
<evidence type="ECO:0000313" key="1">
    <source>
        <dbReference type="EMBL" id="MDG6192420.1"/>
    </source>
</evidence>
<protein>
    <submittedName>
        <fullName evidence="1">Uncharacterized protein</fullName>
    </submittedName>
</protein>
<dbReference type="AlphaFoldDB" id="A0A9X4P6F9"/>
<accession>A0A9X4P6F9</accession>
<sequence length="95" mass="11121">MKNKDTAKQEMIDFYLLDIIRKNLTIRSLSMMLSDMVSTLESDKELRTYTGHFQEIQTLLECILDESNSNDKDLDKTRIHFEQLIASRKAVAHEI</sequence>
<reference evidence="1" key="1">
    <citation type="submission" date="2022-06" db="EMBL/GenBank/DDBJ databases">
        <title>Lactococcus from bovine mastitis in China.</title>
        <authorList>
            <person name="Lin Y."/>
            <person name="Han B."/>
        </authorList>
    </citation>
    <scope>NUCLEOTIDE SEQUENCE</scope>
    <source>
        <strain evidence="1">Hebei-B-39</strain>
    </source>
</reference>